<comment type="caution">
    <text evidence="2">The sequence shown here is derived from an EMBL/GenBank/DDBJ whole genome shotgun (WGS) entry which is preliminary data.</text>
</comment>
<name>A0A1S1QXN3_9ACTN</name>
<feature type="region of interest" description="Disordered" evidence="1">
    <location>
        <begin position="100"/>
        <end position="123"/>
    </location>
</feature>
<accession>A0A1S1QXN3</accession>
<reference evidence="3" key="1">
    <citation type="submission" date="2016-07" db="EMBL/GenBank/DDBJ databases">
        <title>Sequence Frankia sp. strain CcI1.17.</title>
        <authorList>
            <person name="Ghodhbane-Gtari F."/>
            <person name="Swanson E."/>
            <person name="Gueddou A."/>
            <person name="Morris K."/>
            <person name="Hezbri K."/>
            <person name="Ktari A."/>
            <person name="Nouioui I."/>
            <person name="Abebe-Akele F."/>
            <person name="Simpson S."/>
            <person name="Thomas K."/>
            <person name="Gtari M."/>
            <person name="Tisa L.S."/>
            <person name="Hurst S."/>
        </authorList>
    </citation>
    <scope>NUCLEOTIDE SEQUENCE [LARGE SCALE GENOMIC DNA]</scope>
    <source>
        <strain evidence="3">Cc1.17</strain>
    </source>
</reference>
<dbReference type="AlphaFoldDB" id="A0A1S1QXN3"/>
<feature type="region of interest" description="Disordered" evidence="1">
    <location>
        <begin position="234"/>
        <end position="260"/>
    </location>
</feature>
<protein>
    <submittedName>
        <fullName evidence="2">Uncharacterized protein</fullName>
    </submittedName>
</protein>
<dbReference type="NCBIfam" id="TIGR03917">
    <property type="entry name" value="Frankia_40_dom"/>
    <property type="match status" value="1"/>
</dbReference>
<dbReference type="Proteomes" id="UP000179627">
    <property type="component" value="Unassembled WGS sequence"/>
</dbReference>
<gene>
    <name evidence="2" type="ORF">CC117_03090</name>
</gene>
<organism evidence="2 3">
    <name type="scientific">Parafrankia colletiae</name>
    <dbReference type="NCBI Taxonomy" id="573497"/>
    <lineage>
        <taxon>Bacteria</taxon>
        <taxon>Bacillati</taxon>
        <taxon>Actinomycetota</taxon>
        <taxon>Actinomycetes</taxon>
        <taxon>Frankiales</taxon>
        <taxon>Frankiaceae</taxon>
        <taxon>Parafrankia</taxon>
    </lineage>
</organism>
<feature type="compositionally biased region" description="Basic and acidic residues" evidence="1">
    <location>
        <begin position="108"/>
        <end position="123"/>
    </location>
</feature>
<feature type="compositionally biased region" description="Basic and acidic residues" evidence="1">
    <location>
        <begin position="1"/>
        <end position="10"/>
    </location>
</feature>
<sequence>MKELFDEKLPAARGVTSGITVRPSSRKRRSSNLPAAEEDHAMSRPTPDTTPSDDLADLPLRHPAPMPREVTIFVGRVDGAAVTVAATPRPPGHERRAAMHAASTGQPHAREAPTGRQPDAEWYRAGRPDAYGGATRNAHDIHTKDDLLRSEPENSPYRAFATYGPDEPAEPAEPGEWEEWEEGPVVRLRIAPAGPGISAATDLGADEVHRIIEHLLALDSARRSALLDAEASFAGQADPAGPGDEAGPFRPAARPGGADGTRITVITAEGTTAGGLRHALASVPAEARLRDFTSDTEVVLVFDEPS</sequence>
<evidence type="ECO:0000313" key="3">
    <source>
        <dbReference type="Proteomes" id="UP000179627"/>
    </source>
</evidence>
<keyword evidence="3" id="KW-1185">Reference proteome</keyword>
<evidence type="ECO:0000313" key="2">
    <source>
        <dbReference type="EMBL" id="OHV38730.1"/>
    </source>
</evidence>
<dbReference type="EMBL" id="MBLM01000108">
    <property type="protein sequence ID" value="OHV38730.1"/>
    <property type="molecule type" value="Genomic_DNA"/>
</dbReference>
<proteinExistence type="predicted"/>
<dbReference type="InterPro" id="IPR023817">
    <property type="entry name" value="Frankia_40_dom"/>
</dbReference>
<feature type="region of interest" description="Disordered" evidence="1">
    <location>
        <begin position="1"/>
        <end position="63"/>
    </location>
</feature>
<evidence type="ECO:0000256" key="1">
    <source>
        <dbReference type="SAM" id="MobiDB-lite"/>
    </source>
</evidence>